<evidence type="ECO:0000256" key="1">
    <source>
        <dbReference type="SAM" id="MobiDB-lite"/>
    </source>
</evidence>
<dbReference type="PANTHER" id="PTHR41913">
    <property type="entry name" value="DUF1684 DOMAIN-CONTAINING PROTEIN"/>
    <property type="match status" value="1"/>
</dbReference>
<dbReference type="eggNOG" id="COG3358">
    <property type="taxonomic scope" value="Bacteria"/>
</dbReference>
<comment type="caution">
    <text evidence="2">The sequence shown here is derived from an EMBL/GenBank/DDBJ whole genome shotgun (WGS) entry which is preliminary data.</text>
</comment>
<dbReference type="STRING" id="555500.I215_11264"/>
<gene>
    <name evidence="2" type="ORF">I215_11264</name>
</gene>
<dbReference type="PANTHER" id="PTHR41913:SF1">
    <property type="entry name" value="DUF1684 DOMAIN-CONTAINING PROTEIN"/>
    <property type="match status" value="1"/>
</dbReference>
<dbReference type="Proteomes" id="UP000007364">
    <property type="component" value="Unassembled WGS sequence"/>
</dbReference>
<keyword evidence="3" id="KW-1185">Reference proteome</keyword>
<organism evidence="2 3">
    <name type="scientific">Galbibacter marinus</name>
    <dbReference type="NCBI Taxonomy" id="555500"/>
    <lineage>
        <taxon>Bacteria</taxon>
        <taxon>Pseudomonadati</taxon>
        <taxon>Bacteroidota</taxon>
        <taxon>Flavobacteriia</taxon>
        <taxon>Flavobacteriales</taxon>
        <taxon>Flavobacteriaceae</taxon>
        <taxon>Galbibacter</taxon>
    </lineage>
</organism>
<dbReference type="PATRIC" id="fig|555500.3.peg.2322"/>
<dbReference type="AlphaFoldDB" id="K2Q199"/>
<dbReference type="Pfam" id="PF07920">
    <property type="entry name" value="DUF1684"/>
    <property type="match status" value="1"/>
</dbReference>
<evidence type="ECO:0000313" key="3">
    <source>
        <dbReference type="Proteomes" id="UP000007364"/>
    </source>
</evidence>
<sequence length="213" mass="24509">MVSYGCKDGKKYHDQKTDTQEKTDTEALGADNPYDQAVLFQKKINEEFSNPKSSPLKKKDLESFNGLSFFPIDTTFSVVAKFQRTPNEQPFFMPTTTERMSQEVLFGVVSFEIHGKAFKLNVYQNLQLRETEEFKDYLFLPFSDLTNEEETYGGGRYLDLTIPKGDFIVINFNKAYNPYCAYDEKYSCPIVPKENTLDYAITVGVKDFKNSKS</sequence>
<accession>K2Q199</accession>
<dbReference type="InterPro" id="IPR012467">
    <property type="entry name" value="DUF1684"/>
</dbReference>
<protein>
    <recommendedName>
        <fullName evidence="4">DUF1684 domain-containing protein</fullName>
    </recommendedName>
</protein>
<evidence type="ECO:0008006" key="4">
    <source>
        <dbReference type="Google" id="ProtNLM"/>
    </source>
</evidence>
<evidence type="ECO:0000313" key="2">
    <source>
        <dbReference type="EMBL" id="EKF54646.1"/>
    </source>
</evidence>
<dbReference type="EMBL" id="AMSG01000017">
    <property type="protein sequence ID" value="EKF54646.1"/>
    <property type="molecule type" value="Genomic_DNA"/>
</dbReference>
<name>K2Q199_9FLAO</name>
<feature type="compositionally biased region" description="Basic and acidic residues" evidence="1">
    <location>
        <begin position="7"/>
        <end position="25"/>
    </location>
</feature>
<feature type="region of interest" description="Disordered" evidence="1">
    <location>
        <begin position="1"/>
        <end position="28"/>
    </location>
</feature>
<reference evidence="2 3" key="1">
    <citation type="journal article" date="2012" name="J. Bacteriol.">
        <title>Genome Sequence of Galbibacter marinum Type Strain ck-I2-15.</title>
        <authorList>
            <person name="Lai Q."/>
            <person name="Li C."/>
            <person name="Shao Z."/>
        </authorList>
    </citation>
    <scope>NUCLEOTIDE SEQUENCE [LARGE SCALE GENOMIC DNA]</scope>
    <source>
        <strain evidence="3">ck-I2-15</strain>
    </source>
</reference>
<proteinExistence type="predicted"/>